<keyword evidence="5" id="KW-0498">Mitosis</keyword>
<name>A0A401Q701_SCYTO</name>
<comment type="subcellular location">
    <subcellularLocation>
        <location evidence="2">Chromosome</location>
        <location evidence="2">Centromere</location>
        <location evidence="2">Kinetochore</location>
    </subcellularLocation>
    <subcellularLocation>
        <location evidence="1">Nucleus</location>
    </subcellularLocation>
</comment>
<dbReference type="GO" id="GO:0005634">
    <property type="term" value="C:nucleus"/>
    <property type="evidence" value="ECO:0007669"/>
    <property type="project" value="UniProtKB-SubCell"/>
</dbReference>
<reference evidence="11 12" key="1">
    <citation type="journal article" date="2018" name="Nat. Ecol. Evol.">
        <title>Shark genomes provide insights into elasmobranch evolution and the origin of vertebrates.</title>
        <authorList>
            <person name="Hara Y"/>
            <person name="Yamaguchi K"/>
            <person name="Onimaru K"/>
            <person name="Kadota M"/>
            <person name="Koyanagi M"/>
            <person name="Keeley SD"/>
            <person name="Tatsumi K"/>
            <person name="Tanaka K"/>
            <person name="Motone F"/>
            <person name="Kageyama Y"/>
            <person name="Nozu R"/>
            <person name="Adachi N"/>
            <person name="Nishimura O"/>
            <person name="Nakagawa R"/>
            <person name="Tanegashima C"/>
            <person name="Kiyatake I"/>
            <person name="Matsumoto R"/>
            <person name="Murakumo K"/>
            <person name="Nishida K"/>
            <person name="Terakita A"/>
            <person name="Kuratani S"/>
            <person name="Sato K"/>
            <person name="Hyodo S Kuraku.S."/>
        </authorList>
    </citation>
    <scope>NUCLEOTIDE SEQUENCE [LARGE SCALE GENOMIC DNA]</scope>
</reference>
<evidence type="ECO:0000313" key="12">
    <source>
        <dbReference type="Proteomes" id="UP000288216"/>
    </source>
</evidence>
<dbReference type="EMBL" id="BFAA01027792">
    <property type="protein sequence ID" value="GCB81107.1"/>
    <property type="molecule type" value="Genomic_DNA"/>
</dbReference>
<gene>
    <name evidence="11" type="ORF">scyTo_0023267</name>
</gene>
<keyword evidence="6" id="KW-0995">Kinetochore</keyword>
<dbReference type="OrthoDB" id="18453at2759"/>
<keyword evidence="8" id="KW-0131">Cell cycle</keyword>
<evidence type="ECO:0000313" key="11">
    <source>
        <dbReference type="EMBL" id="GCB81107.1"/>
    </source>
</evidence>
<protein>
    <submittedName>
        <fullName evidence="11">Uncharacterized protein</fullName>
    </submittedName>
</protein>
<evidence type="ECO:0000256" key="7">
    <source>
        <dbReference type="ARBA" id="ARBA00023242"/>
    </source>
</evidence>
<keyword evidence="3" id="KW-0158">Chromosome</keyword>
<evidence type="ECO:0000256" key="2">
    <source>
        <dbReference type="ARBA" id="ARBA00004629"/>
    </source>
</evidence>
<dbReference type="GO" id="GO:0000444">
    <property type="term" value="C:MIS12/MIND type complex"/>
    <property type="evidence" value="ECO:0007669"/>
    <property type="project" value="InterPro"/>
</dbReference>
<evidence type="ECO:0000256" key="8">
    <source>
        <dbReference type="ARBA" id="ARBA00023306"/>
    </source>
</evidence>
<evidence type="ECO:0000256" key="5">
    <source>
        <dbReference type="ARBA" id="ARBA00022776"/>
    </source>
</evidence>
<dbReference type="Pfam" id="PF03980">
    <property type="entry name" value="Nnf1"/>
    <property type="match status" value="1"/>
</dbReference>
<dbReference type="OMA" id="FTHFERF"/>
<evidence type="ECO:0000256" key="1">
    <source>
        <dbReference type="ARBA" id="ARBA00004123"/>
    </source>
</evidence>
<evidence type="ECO:0000256" key="10">
    <source>
        <dbReference type="SAM" id="MobiDB-lite"/>
    </source>
</evidence>
<dbReference type="InterPro" id="IPR007128">
    <property type="entry name" value="PMF1/Nnf1"/>
</dbReference>
<feature type="non-terminal residue" evidence="11">
    <location>
        <position position="93"/>
    </location>
</feature>
<keyword evidence="4" id="KW-0132">Cell division</keyword>
<feature type="region of interest" description="Disordered" evidence="10">
    <location>
        <begin position="74"/>
        <end position="93"/>
    </location>
</feature>
<accession>A0A401Q701</accession>
<evidence type="ECO:0000256" key="4">
    <source>
        <dbReference type="ARBA" id="ARBA00022618"/>
    </source>
</evidence>
<evidence type="ECO:0000256" key="9">
    <source>
        <dbReference type="ARBA" id="ARBA00023328"/>
    </source>
</evidence>
<keyword evidence="9" id="KW-0137">Centromere</keyword>
<dbReference type="STRING" id="75743.A0A401Q701"/>
<sequence length="93" mass="11085">MSQNRRLVDCRRPDDSDGRLQFTHFERFSECYKPVYKIMGERFMRGLYQQLITELQRSIQAEVSEISEHGQFERALPKLDKMEQESEARSEPA</sequence>
<evidence type="ECO:0000256" key="6">
    <source>
        <dbReference type="ARBA" id="ARBA00022838"/>
    </source>
</evidence>
<dbReference type="AlphaFoldDB" id="A0A401Q701"/>
<dbReference type="GO" id="GO:0051301">
    <property type="term" value="P:cell division"/>
    <property type="evidence" value="ECO:0007669"/>
    <property type="project" value="UniProtKB-KW"/>
</dbReference>
<keyword evidence="7" id="KW-0539">Nucleus</keyword>
<keyword evidence="12" id="KW-1185">Reference proteome</keyword>
<organism evidence="11 12">
    <name type="scientific">Scyliorhinus torazame</name>
    <name type="common">Cloudy catshark</name>
    <name type="synonym">Catulus torazame</name>
    <dbReference type="NCBI Taxonomy" id="75743"/>
    <lineage>
        <taxon>Eukaryota</taxon>
        <taxon>Metazoa</taxon>
        <taxon>Chordata</taxon>
        <taxon>Craniata</taxon>
        <taxon>Vertebrata</taxon>
        <taxon>Chondrichthyes</taxon>
        <taxon>Elasmobranchii</taxon>
        <taxon>Galeomorphii</taxon>
        <taxon>Galeoidea</taxon>
        <taxon>Carcharhiniformes</taxon>
        <taxon>Scyliorhinidae</taxon>
        <taxon>Scyliorhinus</taxon>
    </lineage>
</organism>
<evidence type="ECO:0000256" key="3">
    <source>
        <dbReference type="ARBA" id="ARBA00022454"/>
    </source>
</evidence>
<dbReference type="Proteomes" id="UP000288216">
    <property type="component" value="Unassembled WGS sequence"/>
</dbReference>
<comment type="caution">
    <text evidence="11">The sequence shown here is derived from an EMBL/GenBank/DDBJ whole genome shotgun (WGS) entry which is preliminary data.</text>
</comment>
<proteinExistence type="predicted"/>